<evidence type="ECO:0000256" key="2">
    <source>
        <dbReference type="SAM" id="Phobius"/>
    </source>
</evidence>
<dbReference type="GeneID" id="113510707"/>
<accession>A0A6J1WGR1</accession>
<dbReference type="Proteomes" id="UP001652740">
    <property type="component" value="Unplaced"/>
</dbReference>
<dbReference type="InParanoid" id="A0A6J1WGR1"/>
<evidence type="ECO:0000256" key="1">
    <source>
        <dbReference type="SAM" id="MobiDB-lite"/>
    </source>
</evidence>
<proteinExistence type="predicted"/>
<keyword evidence="2" id="KW-0472">Membrane</keyword>
<feature type="transmembrane region" description="Helical" evidence="2">
    <location>
        <begin position="20"/>
        <end position="38"/>
    </location>
</feature>
<reference evidence="4" key="1">
    <citation type="submission" date="2025-08" db="UniProtKB">
        <authorList>
            <consortium name="RefSeq"/>
        </authorList>
    </citation>
    <scope>IDENTIFICATION</scope>
    <source>
        <tissue evidence="4">Whole larvae</tissue>
    </source>
</reference>
<dbReference type="AlphaFoldDB" id="A0A6J1WGR1"/>
<feature type="region of interest" description="Disordered" evidence="1">
    <location>
        <begin position="56"/>
        <end position="118"/>
    </location>
</feature>
<keyword evidence="3" id="KW-1185">Reference proteome</keyword>
<protein>
    <submittedName>
        <fullName evidence="4">Uncharacterized protein LOC113510707</fullName>
    </submittedName>
</protein>
<dbReference type="RefSeq" id="XP_026750014.2">
    <property type="nucleotide sequence ID" value="XM_026894213.3"/>
</dbReference>
<feature type="compositionally biased region" description="Low complexity" evidence="1">
    <location>
        <begin position="73"/>
        <end position="112"/>
    </location>
</feature>
<dbReference type="KEGG" id="gmw:113510707"/>
<keyword evidence="2" id="KW-1133">Transmembrane helix</keyword>
<gene>
    <name evidence="4" type="primary">LOC113510707</name>
</gene>
<keyword evidence="2" id="KW-0812">Transmembrane</keyword>
<name>A0A6J1WGR1_GALME</name>
<evidence type="ECO:0000313" key="3">
    <source>
        <dbReference type="Proteomes" id="UP001652740"/>
    </source>
</evidence>
<sequence length="162" mass="18339">MNCRYYTEMTLGWMLNNKMIVFLGVLAFCLFVSLLAMVGQRNRAYRELEDLKEQLNNKEVTSTPTEESTTDANSESTTDTNVESTTDTNVESTTDTNVESTTDTNVDSTSTTLKEGEPTNVINNKINEFSEVKTSIVPESLHNNIKNNTFRNKLLKLMQYIN</sequence>
<organism evidence="3 4">
    <name type="scientific">Galleria mellonella</name>
    <name type="common">Greater wax moth</name>
    <dbReference type="NCBI Taxonomy" id="7137"/>
    <lineage>
        <taxon>Eukaryota</taxon>
        <taxon>Metazoa</taxon>
        <taxon>Ecdysozoa</taxon>
        <taxon>Arthropoda</taxon>
        <taxon>Hexapoda</taxon>
        <taxon>Insecta</taxon>
        <taxon>Pterygota</taxon>
        <taxon>Neoptera</taxon>
        <taxon>Endopterygota</taxon>
        <taxon>Lepidoptera</taxon>
        <taxon>Glossata</taxon>
        <taxon>Ditrysia</taxon>
        <taxon>Pyraloidea</taxon>
        <taxon>Pyralidae</taxon>
        <taxon>Galleriinae</taxon>
        <taxon>Galleria</taxon>
    </lineage>
</organism>
<evidence type="ECO:0000313" key="4">
    <source>
        <dbReference type="RefSeq" id="XP_026750014.2"/>
    </source>
</evidence>